<evidence type="ECO:0000313" key="2">
    <source>
        <dbReference type="Proteomes" id="UP000533476"/>
    </source>
</evidence>
<name>A0A7Y0L7A1_9FIRM</name>
<gene>
    <name evidence="1" type="ORF">HIJ39_17115</name>
</gene>
<sequence>MNPILLDFPHEFTTERFLIRCPLPGDGVLVDEAIRESQDEVKARDRIL</sequence>
<dbReference type="Proteomes" id="UP000533476">
    <property type="component" value="Unassembled WGS sequence"/>
</dbReference>
<dbReference type="AlphaFoldDB" id="A0A7Y0L7A1"/>
<keyword evidence="2" id="KW-1185">Reference proteome</keyword>
<protein>
    <submittedName>
        <fullName evidence="1">Uncharacterized protein</fullName>
    </submittedName>
</protein>
<evidence type="ECO:0000313" key="1">
    <source>
        <dbReference type="EMBL" id="NMP24056.1"/>
    </source>
</evidence>
<organism evidence="1 2">
    <name type="scientific">Sulfobacillus harzensis</name>
    <dbReference type="NCBI Taxonomy" id="2729629"/>
    <lineage>
        <taxon>Bacteria</taxon>
        <taxon>Bacillati</taxon>
        <taxon>Bacillota</taxon>
        <taxon>Clostridia</taxon>
        <taxon>Eubacteriales</taxon>
        <taxon>Clostridiales Family XVII. Incertae Sedis</taxon>
        <taxon>Sulfobacillus</taxon>
    </lineage>
</organism>
<comment type="caution">
    <text evidence="1">The sequence shown here is derived from an EMBL/GenBank/DDBJ whole genome shotgun (WGS) entry which is preliminary data.</text>
</comment>
<dbReference type="EMBL" id="JABBVZ010000080">
    <property type="protein sequence ID" value="NMP24056.1"/>
    <property type="molecule type" value="Genomic_DNA"/>
</dbReference>
<accession>A0A7Y0L7A1</accession>
<proteinExistence type="predicted"/>
<dbReference type="RefSeq" id="WP_169101841.1">
    <property type="nucleotide sequence ID" value="NZ_JABBVZ010000080.1"/>
</dbReference>
<reference evidence="1 2" key="1">
    <citation type="submission" date="2020-04" db="EMBL/GenBank/DDBJ databases">
        <authorList>
            <person name="Zhang R."/>
            <person name="Schippers A."/>
        </authorList>
    </citation>
    <scope>NUCLEOTIDE SEQUENCE [LARGE SCALE GENOMIC DNA]</scope>
    <source>
        <strain evidence="1 2">DSM 109850</strain>
    </source>
</reference>